<organism evidence="2 3">
    <name type="scientific">Cystobacter fuscus</name>
    <dbReference type="NCBI Taxonomy" id="43"/>
    <lineage>
        <taxon>Bacteria</taxon>
        <taxon>Pseudomonadati</taxon>
        <taxon>Myxococcota</taxon>
        <taxon>Myxococcia</taxon>
        <taxon>Myxococcales</taxon>
        <taxon>Cystobacterineae</taxon>
        <taxon>Archangiaceae</taxon>
        <taxon>Cystobacter</taxon>
    </lineage>
</organism>
<dbReference type="Proteomes" id="UP000217257">
    <property type="component" value="Chromosome"/>
</dbReference>
<dbReference type="Pfam" id="PF02602">
    <property type="entry name" value="HEM4"/>
    <property type="match status" value="1"/>
</dbReference>
<proteinExistence type="predicted"/>
<evidence type="ECO:0000313" key="3">
    <source>
        <dbReference type="Proteomes" id="UP000217257"/>
    </source>
</evidence>
<dbReference type="AlphaFoldDB" id="A0A250JF15"/>
<dbReference type="KEGG" id="cfus:CYFUS_007467"/>
<reference evidence="2 3" key="1">
    <citation type="submission" date="2017-06" db="EMBL/GenBank/DDBJ databases">
        <title>Sequencing and comparative analysis of myxobacterial genomes.</title>
        <authorList>
            <person name="Rupp O."/>
            <person name="Goesmann A."/>
            <person name="Sogaard-Andersen L."/>
        </authorList>
    </citation>
    <scope>NUCLEOTIDE SEQUENCE [LARGE SCALE GENOMIC DNA]</scope>
    <source>
        <strain evidence="2 3">DSM 52655</strain>
    </source>
</reference>
<feature type="domain" description="Tetrapyrrole biosynthesis uroporphyrinogen III synthase" evidence="1">
    <location>
        <begin position="19"/>
        <end position="262"/>
    </location>
</feature>
<dbReference type="SUPFAM" id="SSF69618">
    <property type="entry name" value="HemD-like"/>
    <property type="match status" value="1"/>
</dbReference>
<dbReference type="EMBL" id="CP022098">
    <property type="protein sequence ID" value="ATB41991.1"/>
    <property type="molecule type" value="Genomic_DNA"/>
</dbReference>
<dbReference type="PANTHER" id="PTHR40082">
    <property type="entry name" value="BLR5956 PROTEIN"/>
    <property type="match status" value="1"/>
</dbReference>
<evidence type="ECO:0000259" key="1">
    <source>
        <dbReference type="Pfam" id="PF02602"/>
    </source>
</evidence>
<dbReference type="InterPro" id="IPR039793">
    <property type="entry name" value="UROS/Hem4"/>
</dbReference>
<dbReference type="InterPro" id="IPR036108">
    <property type="entry name" value="4pyrrol_syn_uPrphyn_synt_sf"/>
</dbReference>
<name>A0A250JF15_9BACT</name>
<dbReference type="PANTHER" id="PTHR40082:SF1">
    <property type="entry name" value="BLR5956 PROTEIN"/>
    <property type="match status" value="1"/>
</dbReference>
<dbReference type="CDD" id="cd06578">
    <property type="entry name" value="HemD"/>
    <property type="match status" value="1"/>
</dbReference>
<evidence type="ECO:0000313" key="2">
    <source>
        <dbReference type="EMBL" id="ATB41991.1"/>
    </source>
</evidence>
<sequence length="280" mass="30260">MNGLEGVRVALLEGRMTGELATLVRRHGGEPYCVPAVREQQSASAEQEVAALLGVLMHEASPVVVLLTGAGVEALSQAAERLGRKPELLERLRRATLVCRGSKPHAALRKEGLEPSIGVKEPYTTEHVIEALDPLDLEDRCVVLLHYGERNLPLLQALAGRRARIQETCLYEWRLPEDLGPLQSLVQEIIERRVGAIAFTSQVQARHLFQVASEMGRAEALRSALRNDTVVAAVGPTCASALEASGVTPHVVPERPKMGAMIVSLARFISDAGASHESKA</sequence>
<dbReference type="GO" id="GO:0004852">
    <property type="term" value="F:uroporphyrinogen-III synthase activity"/>
    <property type="evidence" value="ECO:0007669"/>
    <property type="project" value="InterPro"/>
</dbReference>
<dbReference type="RefSeq" id="WP_095989613.1">
    <property type="nucleotide sequence ID" value="NZ_CP022098.1"/>
</dbReference>
<dbReference type="GO" id="GO:0006780">
    <property type="term" value="P:uroporphyrinogen III biosynthetic process"/>
    <property type="evidence" value="ECO:0007669"/>
    <property type="project" value="InterPro"/>
</dbReference>
<protein>
    <recommendedName>
        <fullName evidence="1">Tetrapyrrole biosynthesis uroporphyrinogen III synthase domain-containing protein</fullName>
    </recommendedName>
</protein>
<dbReference type="InterPro" id="IPR003754">
    <property type="entry name" value="4pyrrol_synth_uPrphyn_synth"/>
</dbReference>
<accession>A0A250JF15</accession>
<gene>
    <name evidence="2" type="ORF">CYFUS_007467</name>
</gene>
<dbReference type="Gene3D" id="3.40.50.10090">
    <property type="match status" value="2"/>
</dbReference>